<proteinExistence type="predicted"/>
<gene>
    <name evidence="1" type="ORF">ACFFUR_02445</name>
</gene>
<sequence length="214" mass="23378">MRKKYFIIAILFALVGTGCSDESKGDNEPGGNFGAVSVDDITINLSQGYIEDYGQIGSSYNLDFSARGANSEKAASVVYFELFSSKEDDLATGTYSLGKYEDAQSNTYTKWGEIALGSDLIIDSSKNDYTINEGISIRPTSGTFAVSENGEKYKVSFTGFGTATYYSDGEITNTKSGVSLEMTYEGDVERYAGQELKTKSNTAERSKMRRIFVK</sequence>
<dbReference type="RefSeq" id="WP_290246899.1">
    <property type="nucleotide sequence ID" value="NZ_JAUFQT010000001.1"/>
</dbReference>
<keyword evidence="2" id="KW-1185">Reference proteome</keyword>
<protein>
    <recommendedName>
        <fullName evidence="3">Lipoprotein</fullName>
    </recommendedName>
</protein>
<dbReference type="PROSITE" id="PS51257">
    <property type="entry name" value="PROKAR_LIPOPROTEIN"/>
    <property type="match status" value="1"/>
</dbReference>
<organism evidence="1 2">
    <name type="scientific">Echinicola jeungdonensis</name>
    <dbReference type="NCBI Taxonomy" id="709343"/>
    <lineage>
        <taxon>Bacteria</taxon>
        <taxon>Pseudomonadati</taxon>
        <taxon>Bacteroidota</taxon>
        <taxon>Cytophagia</taxon>
        <taxon>Cytophagales</taxon>
        <taxon>Cyclobacteriaceae</taxon>
        <taxon>Echinicola</taxon>
    </lineage>
</organism>
<reference evidence="1 2" key="1">
    <citation type="submission" date="2024-09" db="EMBL/GenBank/DDBJ databases">
        <authorList>
            <person name="Sun Q."/>
            <person name="Mori K."/>
        </authorList>
    </citation>
    <scope>NUCLEOTIDE SEQUENCE [LARGE SCALE GENOMIC DNA]</scope>
    <source>
        <strain evidence="1 2">CECT 7682</strain>
    </source>
</reference>
<comment type="caution">
    <text evidence="1">The sequence shown here is derived from an EMBL/GenBank/DDBJ whole genome shotgun (WGS) entry which is preliminary data.</text>
</comment>
<evidence type="ECO:0008006" key="3">
    <source>
        <dbReference type="Google" id="ProtNLM"/>
    </source>
</evidence>
<evidence type="ECO:0000313" key="2">
    <source>
        <dbReference type="Proteomes" id="UP001589654"/>
    </source>
</evidence>
<accession>A0ABV5J392</accession>
<dbReference type="Proteomes" id="UP001589654">
    <property type="component" value="Unassembled WGS sequence"/>
</dbReference>
<dbReference type="EMBL" id="JBHMEW010000008">
    <property type="protein sequence ID" value="MFB9210650.1"/>
    <property type="molecule type" value="Genomic_DNA"/>
</dbReference>
<name>A0ABV5J392_9BACT</name>
<evidence type="ECO:0000313" key="1">
    <source>
        <dbReference type="EMBL" id="MFB9210650.1"/>
    </source>
</evidence>